<accession>A0A6S7G0R8</accession>
<name>A0A6S7G0R8_PARCT</name>
<proteinExistence type="predicted"/>
<sequence>MGDTVVHITIYVLNEKAKSEREKYKEGYCVDDNDKSILFSPIIFPECVGDWAVRDETIIEVLSNLLCSRLEDFTQTFCVLPDVVAKVNAIIKYIENHLDIYGGVGVVYNECP</sequence>
<dbReference type="EMBL" id="CACRXK020000475">
    <property type="protein sequence ID" value="CAB3982182.1"/>
    <property type="molecule type" value="Genomic_DNA"/>
</dbReference>
<reference evidence="1" key="1">
    <citation type="submission" date="2020-04" db="EMBL/GenBank/DDBJ databases">
        <authorList>
            <person name="Alioto T."/>
            <person name="Alioto T."/>
            <person name="Gomez Garrido J."/>
        </authorList>
    </citation>
    <scope>NUCLEOTIDE SEQUENCE</scope>
    <source>
        <strain evidence="1">A484AB</strain>
    </source>
</reference>
<evidence type="ECO:0000313" key="1">
    <source>
        <dbReference type="EMBL" id="CAB3982182.1"/>
    </source>
</evidence>
<dbReference type="AlphaFoldDB" id="A0A6S7G0R8"/>
<organism evidence="1 2">
    <name type="scientific">Paramuricea clavata</name>
    <name type="common">Red gorgonian</name>
    <name type="synonym">Violescent sea-whip</name>
    <dbReference type="NCBI Taxonomy" id="317549"/>
    <lineage>
        <taxon>Eukaryota</taxon>
        <taxon>Metazoa</taxon>
        <taxon>Cnidaria</taxon>
        <taxon>Anthozoa</taxon>
        <taxon>Octocorallia</taxon>
        <taxon>Malacalcyonacea</taxon>
        <taxon>Plexauridae</taxon>
        <taxon>Paramuricea</taxon>
    </lineage>
</organism>
<dbReference type="Proteomes" id="UP001152795">
    <property type="component" value="Unassembled WGS sequence"/>
</dbReference>
<comment type="caution">
    <text evidence="1">The sequence shown here is derived from an EMBL/GenBank/DDBJ whole genome shotgun (WGS) entry which is preliminary data.</text>
</comment>
<keyword evidence="2" id="KW-1185">Reference proteome</keyword>
<protein>
    <submittedName>
        <fullName evidence="1">Uncharacterized protein</fullName>
    </submittedName>
</protein>
<gene>
    <name evidence="1" type="ORF">PACLA_8A049821</name>
</gene>
<evidence type="ECO:0000313" key="2">
    <source>
        <dbReference type="Proteomes" id="UP001152795"/>
    </source>
</evidence>